<dbReference type="InterPro" id="IPR017907">
    <property type="entry name" value="Znf_RING_CS"/>
</dbReference>
<keyword evidence="6" id="KW-0479">Metal-binding</keyword>
<protein>
    <recommendedName>
        <fullName evidence="3">RBR-type E3 ubiquitin transferase</fullName>
        <ecNumber evidence="3">2.3.2.31</ecNumber>
    </recommendedName>
</protein>
<dbReference type="Pfam" id="PF08534">
    <property type="entry name" value="Redoxin"/>
    <property type="match status" value="1"/>
</dbReference>
<dbReference type="InterPro" id="IPR036249">
    <property type="entry name" value="Thioredoxin-like_sf"/>
</dbReference>
<comment type="caution">
    <text evidence="19">The sequence shown here is derived from an EMBL/GenBank/DDBJ whole genome shotgun (WGS) entry which is preliminary data.</text>
</comment>
<keyword evidence="8 15" id="KW-0863">Zinc-finger</keyword>
<feature type="region of interest" description="Disordered" evidence="16">
    <location>
        <begin position="177"/>
        <end position="257"/>
    </location>
</feature>
<dbReference type="EC" id="2.3.2.31" evidence="3"/>
<evidence type="ECO:0000256" key="8">
    <source>
        <dbReference type="ARBA" id="ARBA00022771"/>
    </source>
</evidence>
<evidence type="ECO:0000256" key="13">
    <source>
        <dbReference type="ARBA" id="ARBA00023284"/>
    </source>
</evidence>
<evidence type="ECO:0000313" key="20">
    <source>
        <dbReference type="Proteomes" id="UP001397290"/>
    </source>
</evidence>
<evidence type="ECO:0000259" key="18">
    <source>
        <dbReference type="PROSITE" id="PS51873"/>
    </source>
</evidence>
<gene>
    <name evidence="19" type="ORF">G3M48_005939</name>
</gene>
<dbReference type="Pfam" id="PF22191">
    <property type="entry name" value="IBR_1"/>
    <property type="match status" value="1"/>
</dbReference>
<sequence length="750" mass="83982">MALRVPFRRIVLSRPASRAFHATSRALIRAGDEIPETEGLFENSAAAKVSLAAEFKSGDGYIIGVPGAFTGTCSSKHIPSYINHPKLKDAGKVFVLSVNDPFVMKAWAEQLDPAGETPIRWIADPTAAFTKSLEMGFDGAAAVLGGTRCQRFALKVDNGKVTKVYLEADATAADAATISPSTRKRKAAETTTSPASPNKKNVVSAAASHSAPPTPVTTNDMDSDEDFMSQLSSDDEIMPDSADDLSGADFDDEDFDEPDPDFGLSPKELGRKKTQAHVVPFRVYEPTDIQKQQDEMISEVNMILDMGKEDAAIMLRHFRWNKERLLEDYMDRPEKVLEAAGLNSSTNDLPKLEAVPGFVCDICCEDEEGLETFAMKCGHRYCVDCYRQYLTQKIRDEGEAARIQCPSDGCGRILDSRSLDLLVTSDLTGRYHELLNRTYVEDKNIFKWCPAPDCPNAVECNIKKNDLNKVVPTVECSCGFRFCFGCPNPDHQPAPCDLVKKWLKKCADDSETANWINANTKECPKCQSTIEKNGGCNHMTCRKCRYEFCWMCMGLWSEHGTSWYNCNRYEEKSGHEARDAQTKSRTSLARYLHYYNRYANHEQSARLDKDIAIKTEKKMVQLQTTSGMSWIEVQYLNAASQALQTCRQTLKWTYAFAFYLAKTNLTEIFEDNQKDLEMAVENLSEMFEKPIQELSDSKLKVDIMDKTSYCNKRRIILLEDTADNLAKGKWTFNSELTAPASVLAAPPAHQ</sequence>
<dbReference type="InterPro" id="IPR031127">
    <property type="entry name" value="E3_UB_ligase_RBR"/>
</dbReference>
<evidence type="ECO:0000256" key="4">
    <source>
        <dbReference type="ARBA" id="ARBA00022559"/>
    </source>
</evidence>
<keyword evidence="12" id="KW-0560">Oxidoreductase</keyword>
<dbReference type="Gene3D" id="3.30.40.10">
    <property type="entry name" value="Zinc/RING finger domain, C3HC4 (zinc finger)"/>
    <property type="match status" value="1"/>
</dbReference>
<keyword evidence="5" id="KW-0808">Transferase</keyword>
<dbReference type="GO" id="GO:0061630">
    <property type="term" value="F:ubiquitin protein ligase activity"/>
    <property type="evidence" value="ECO:0007669"/>
    <property type="project" value="UniProtKB-EC"/>
</dbReference>
<dbReference type="AlphaFoldDB" id="A0AAW0S9I7"/>
<dbReference type="GO" id="GO:0008379">
    <property type="term" value="F:thioredoxin peroxidase activity"/>
    <property type="evidence" value="ECO:0007669"/>
    <property type="project" value="InterPro"/>
</dbReference>
<dbReference type="InterPro" id="IPR037944">
    <property type="entry name" value="PRX5-like"/>
</dbReference>
<dbReference type="CDD" id="cd03013">
    <property type="entry name" value="PRX5_like"/>
    <property type="match status" value="1"/>
</dbReference>
<evidence type="ECO:0000313" key="19">
    <source>
        <dbReference type="EMBL" id="KAK8150844.1"/>
    </source>
</evidence>
<dbReference type="FunFam" id="1.20.120.1750:FF:000007">
    <property type="entry name" value="RBR-type E3 ubiquitin transferase"/>
    <property type="match status" value="1"/>
</dbReference>
<dbReference type="PROSITE" id="PS50089">
    <property type="entry name" value="ZF_RING_2"/>
    <property type="match status" value="1"/>
</dbReference>
<dbReference type="CDD" id="cd16625">
    <property type="entry name" value="RING-HC_RBR_HEL2-like"/>
    <property type="match status" value="1"/>
</dbReference>
<feature type="compositionally biased region" description="Polar residues" evidence="16">
    <location>
        <begin position="189"/>
        <end position="201"/>
    </location>
</feature>
<comment type="similarity">
    <text evidence="2">Belongs to the peroxiredoxin family. Prx5 subfamily.</text>
</comment>
<comment type="catalytic activity">
    <reaction evidence="1">
        <text>[E2 ubiquitin-conjugating enzyme]-S-ubiquitinyl-L-cysteine + [acceptor protein]-L-lysine = [E2 ubiquitin-conjugating enzyme]-L-cysteine + [acceptor protein]-N(6)-ubiquitinyl-L-lysine.</text>
        <dbReference type="EC" id="2.3.2.31"/>
    </reaction>
</comment>
<keyword evidence="10" id="KW-0862">Zinc</keyword>
<dbReference type="InterPro" id="IPR018957">
    <property type="entry name" value="Znf_C3HC4_RING-type"/>
</dbReference>
<evidence type="ECO:0000256" key="15">
    <source>
        <dbReference type="PROSITE-ProRule" id="PRU00175"/>
    </source>
</evidence>
<keyword evidence="9" id="KW-0833">Ubl conjugation pathway</keyword>
<dbReference type="PROSITE" id="PS00518">
    <property type="entry name" value="ZF_RING_1"/>
    <property type="match status" value="1"/>
</dbReference>
<dbReference type="PROSITE" id="PS51873">
    <property type="entry name" value="TRIAD"/>
    <property type="match status" value="1"/>
</dbReference>
<keyword evidence="13" id="KW-0676">Redox-active center</keyword>
<dbReference type="Pfam" id="PF01485">
    <property type="entry name" value="IBR"/>
    <property type="match status" value="1"/>
</dbReference>
<dbReference type="FunFam" id="3.30.40.10:FF:000019">
    <property type="entry name" value="RBR-type E3 ubiquitin transferase"/>
    <property type="match status" value="1"/>
</dbReference>
<evidence type="ECO:0000256" key="11">
    <source>
        <dbReference type="ARBA" id="ARBA00022862"/>
    </source>
</evidence>
<dbReference type="Pfam" id="PF21235">
    <property type="entry name" value="UBA_ARI1"/>
    <property type="match status" value="1"/>
</dbReference>
<dbReference type="Gene3D" id="1.20.120.1750">
    <property type="match status" value="1"/>
</dbReference>
<dbReference type="Gene3D" id="3.40.30.10">
    <property type="entry name" value="Glutaredoxin"/>
    <property type="match status" value="1"/>
</dbReference>
<dbReference type="PANTHER" id="PTHR11685">
    <property type="entry name" value="RBR FAMILY RING FINGER AND IBR DOMAIN-CONTAINING"/>
    <property type="match status" value="1"/>
</dbReference>
<dbReference type="EMBL" id="JAAHCF010000004">
    <property type="protein sequence ID" value="KAK8150844.1"/>
    <property type="molecule type" value="Genomic_DNA"/>
</dbReference>
<dbReference type="SUPFAM" id="SSF52833">
    <property type="entry name" value="Thioredoxin-like"/>
    <property type="match status" value="1"/>
</dbReference>
<feature type="compositionally biased region" description="Acidic residues" evidence="16">
    <location>
        <begin position="221"/>
        <end position="243"/>
    </location>
</feature>
<evidence type="ECO:0000256" key="14">
    <source>
        <dbReference type="PIRSR" id="PIRSR637944-1"/>
    </source>
</evidence>
<keyword evidence="20" id="KW-1185">Reference proteome</keyword>
<evidence type="ECO:0000256" key="1">
    <source>
        <dbReference type="ARBA" id="ARBA00001798"/>
    </source>
</evidence>
<dbReference type="InterPro" id="IPR013740">
    <property type="entry name" value="Redoxin"/>
</dbReference>
<keyword evidence="4" id="KW-0575">Peroxidase</keyword>
<evidence type="ECO:0000256" key="12">
    <source>
        <dbReference type="ARBA" id="ARBA00023002"/>
    </source>
</evidence>
<reference evidence="19 20" key="1">
    <citation type="submission" date="2020-02" db="EMBL/GenBank/DDBJ databases">
        <title>Comparative genomics of the hypocrealean fungal genus Beauvera.</title>
        <authorList>
            <person name="Showalter D.N."/>
            <person name="Bushley K.E."/>
            <person name="Rehner S.A."/>
        </authorList>
    </citation>
    <scope>NUCLEOTIDE SEQUENCE [LARGE SCALE GENOMIC DNA]</scope>
    <source>
        <strain evidence="19 20">ARSEF4384</strain>
    </source>
</reference>
<dbReference type="Pfam" id="PF19422">
    <property type="entry name" value="Ariadne"/>
    <property type="match status" value="1"/>
</dbReference>
<dbReference type="GO" id="GO:0016567">
    <property type="term" value="P:protein ubiquitination"/>
    <property type="evidence" value="ECO:0007669"/>
    <property type="project" value="InterPro"/>
</dbReference>
<evidence type="ECO:0000256" key="9">
    <source>
        <dbReference type="ARBA" id="ARBA00022786"/>
    </source>
</evidence>
<dbReference type="SMART" id="SM00184">
    <property type="entry name" value="RING"/>
    <property type="match status" value="2"/>
</dbReference>
<proteinExistence type="inferred from homology"/>
<dbReference type="CDD" id="cd20356">
    <property type="entry name" value="Rcat_RBR_HHARI-like"/>
    <property type="match status" value="1"/>
</dbReference>
<name>A0AAW0S9I7_9HYPO</name>
<feature type="active site" description="Cysteine sulfenic acid (-SOH) intermediate" evidence="14">
    <location>
        <position position="73"/>
    </location>
</feature>
<dbReference type="InterPro" id="IPR045840">
    <property type="entry name" value="Ariadne"/>
</dbReference>
<dbReference type="Proteomes" id="UP001397290">
    <property type="component" value="Unassembled WGS sequence"/>
</dbReference>
<evidence type="ECO:0000256" key="10">
    <source>
        <dbReference type="ARBA" id="ARBA00022833"/>
    </source>
</evidence>
<dbReference type="InterPro" id="IPR013083">
    <property type="entry name" value="Znf_RING/FYVE/PHD"/>
</dbReference>
<evidence type="ECO:0000256" key="16">
    <source>
        <dbReference type="SAM" id="MobiDB-lite"/>
    </source>
</evidence>
<dbReference type="SUPFAM" id="SSF57850">
    <property type="entry name" value="RING/U-box"/>
    <property type="match status" value="3"/>
</dbReference>
<keyword evidence="11" id="KW-0049">Antioxidant</keyword>
<dbReference type="InterPro" id="IPR002867">
    <property type="entry name" value="IBR_dom"/>
</dbReference>
<dbReference type="InterPro" id="IPR048962">
    <property type="entry name" value="ARIH1-like_UBL"/>
</dbReference>
<evidence type="ECO:0000256" key="3">
    <source>
        <dbReference type="ARBA" id="ARBA00012251"/>
    </source>
</evidence>
<organism evidence="19 20">
    <name type="scientific">Beauveria asiatica</name>
    <dbReference type="NCBI Taxonomy" id="1069075"/>
    <lineage>
        <taxon>Eukaryota</taxon>
        <taxon>Fungi</taxon>
        <taxon>Dikarya</taxon>
        <taxon>Ascomycota</taxon>
        <taxon>Pezizomycotina</taxon>
        <taxon>Sordariomycetes</taxon>
        <taxon>Hypocreomycetidae</taxon>
        <taxon>Hypocreales</taxon>
        <taxon>Cordycipitaceae</taxon>
        <taxon>Beauveria</taxon>
    </lineage>
</organism>
<dbReference type="InterPro" id="IPR001841">
    <property type="entry name" value="Znf_RING"/>
</dbReference>
<feature type="compositionally biased region" description="Low complexity" evidence="16">
    <location>
        <begin position="202"/>
        <end position="211"/>
    </location>
</feature>
<dbReference type="GO" id="GO:0034599">
    <property type="term" value="P:cellular response to oxidative stress"/>
    <property type="evidence" value="ECO:0007669"/>
    <property type="project" value="InterPro"/>
</dbReference>
<evidence type="ECO:0000259" key="17">
    <source>
        <dbReference type="PROSITE" id="PS50089"/>
    </source>
</evidence>
<dbReference type="SMART" id="SM00647">
    <property type="entry name" value="IBR"/>
    <property type="match status" value="2"/>
</dbReference>
<accession>A0AAW0S9I7</accession>
<dbReference type="InterPro" id="IPR044066">
    <property type="entry name" value="TRIAD_supradom"/>
</dbReference>
<evidence type="ECO:0000256" key="6">
    <source>
        <dbReference type="ARBA" id="ARBA00022723"/>
    </source>
</evidence>
<evidence type="ECO:0000256" key="2">
    <source>
        <dbReference type="ARBA" id="ARBA00010505"/>
    </source>
</evidence>
<dbReference type="Pfam" id="PF00097">
    <property type="entry name" value="zf-C3HC4"/>
    <property type="match status" value="1"/>
</dbReference>
<feature type="domain" description="RING-type" evidence="18">
    <location>
        <begin position="356"/>
        <end position="570"/>
    </location>
</feature>
<evidence type="ECO:0000256" key="7">
    <source>
        <dbReference type="ARBA" id="ARBA00022737"/>
    </source>
</evidence>
<dbReference type="GO" id="GO:0008270">
    <property type="term" value="F:zinc ion binding"/>
    <property type="evidence" value="ECO:0007669"/>
    <property type="project" value="UniProtKB-KW"/>
</dbReference>
<keyword evidence="7" id="KW-0677">Repeat</keyword>
<evidence type="ECO:0000256" key="5">
    <source>
        <dbReference type="ARBA" id="ARBA00022679"/>
    </source>
</evidence>
<feature type="domain" description="RING-type" evidence="17">
    <location>
        <begin position="360"/>
        <end position="408"/>
    </location>
</feature>